<dbReference type="AlphaFoldDB" id="V4CQ93"/>
<sequence>MYIKNGEFQSEIYYWAIQSNQKPLFSEKIRFGKYFYVREFSSTLFQHLEPFMLIL</sequence>
<gene>
    <name evidence="1" type="ORF">LOTGIDRAFT_198528</name>
</gene>
<reference evidence="1 2" key="1">
    <citation type="journal article" date="2013" name="Nature">
        <title>Insights into bilaterian evolution from three spiralian genomes.</title>
        <authorList>
            <person name="Simakov O."/>
            <person name="Marletaz F."/>
            <person name="Cho S.J."/>
            <person name="Edsinger-Gonzales E."/>
            <person name="Havlak P."/>
            <person name="Hellsten U."/>
            <person name="Kuo D.H."/>
            <person name="Larsson T."/>
            <person name="Lv J."/>
            <person name="Arendt D."/>
            <person name="Savage R."/>
            <person name="Osoegawa K."/>
            <person name="de Jong P."/>
            <person name="Grimwood J."/>
            <person name="Chapman J.A."/>
            <person name="Shapiro H."/>
            <person name="Aerts A."/>
            <person name="Otillar R.P."/>
            <person name="Terry A.Y."/>
            <person name="Boore J.L."/>
            <person name="Grigoriev I.V."/>
            <person name="Lindberg D.R."/>
            <person name="Seaver E.C."/>
            <person name="Weisblat D.A."/>
            <person name="Putnam N.H."/>
            <person name="Rokhsar D.S."/>
        </authorList>
    </citation>
    <scope>NUCLEOTIDE SEQUENCE [LARGE SCALE GENOMIC DNA]</scope>
</reference>
<evidence type="ECO:0000313" key="2">
    <source>
        <dbReference type="Proteomes" id="UP000030746"/>
    </source>
</evidence>
<name>V4CQ93_LOTGI</name>
<dbReference type="Proteomes" id="UP000030746">
    <property type="component" value="Unassembled WGS sequence"/>
</dbReference>
<dbReference type="EMBL" id="KB199676">
    <property type="protein sequence ID" value="ESP04630.1"/>
    <property type="molecule type" value="Genomic_DNA"/>
</dbReference>
<dbReference type="KEGG" id="lgi:LOTGIDRAFT_198528"/>
<dbReference type="HOGENOM" id="CLU_3034720_0_0_1"/>
<evidence type="ECO:0000313" key="1">
    <source>
        <dbReference type="EMBL" id="ESP04630.1"/>
    </source>
</evidence>
<dbReference type="RefSeq" id="XP_009044673.1">
    <property type="nucleotide sequence ID" value="XM_009046425.1"/>
</dbReference>
<dbReference type="GeneID" id="20245308"/>
<accession>V4CQ93</accession>
<protein>
    <submittedName>
        <fullName evidence="1">Uncharacterized protein</fullName>
    </submittedName>
</protein>
<keyword evidence="2" id="KW-1185">Reference proteome</keyword>
<organism evidence="1 2">
    <name type="scientific">Lottia gigantea</name>
    <name type="common">Giant owl limpet</name>
    <dbReference type="NCBI Taxonomy" id="225164"/>
    <lineage>
        <taxon>Eukaryota</taxon>
        <taxon>Metazoa</taxon>
        <taxon>Spiralia</taxon>
        <taxon>Lophotrochozoa</taxon>
        <taxon>Mollusca</taxon>
        <taxon>Gastropoda</taxon>
        <taxon>Patellogastropoda</taxon>
        <taxon>Lottioidea</taxon>
        <taxon>Lottiidae</taxon>
        <taxon>Lottia</taxon>
    </lineage>
</organism>
<proteinExistence type="predicted"/>
<dbReference type="CTD" id="20245308"/>